<proteinExistence type="predicted"/>
<evidence type="ECO:0000256" key="2">
    <source>
        <dbReference type="SAM" id="Phobius"/>
    </source>
</evidence>
<accession>M0MAA0</accession>
<dbReference type="OrthoDB" id="213757at2157"/>
<comment type="caution">
    <text evidence="3">The sequence shown here is derived from an EMBL/GenBank/DDBJ whole genome shotgun (WGS) entry which is preliminary data.</text>
</comment>
<dbReference type="RefSeq" id="WP_007690230.1">
    <property type="nucleotide sequence ID" value="NZ_AJRK01000419.1"/>
</dbReference>
<keyword evidence="2" id="KW-0472">Membrane</keyword>
<keyword evidence="4" id="KW-1185">Reference proteome</keyword>
<keyword evidence="2" id="KW-0812">Transmembrane</keyword>
<protein>
    <submittedName>
        <fullName evidence="3">Uncharacterized protein</fullName>
    </submittedName>
</protein>
<feature type="compositionally biased region" description="Polar residues" evidence="1">
    <location>
        <begin position="174"/>
        <end position="191"/>
    </location>
</feature>
<dbReference type="EMBL" id="AOMB01000005">
    <property type="protein sequence ID" value="EMA41529.1"/>
    <property type="molecule type" value="Genomic_DNA"/>
</dbReference>
<dbReference type="AlphaFoldDB" id="M0MAA0"/>
<sequence>MSKDDGNDEGGLTRRSILRRTGALGVAGVVGVGGFQYFAAEPVFALEEQTFTADDVSITSADGSINDVWFQPKPTYSWSALDSPPESIAFTLEAEGNNLSGWYETMGSETEQLSDAGESGEGEYTFEDKLSLLDNSRSWTKWEFQANEDGETETVGPIGVKITAELRTADGATHTDTNQAEFSVDVTNQQVEFGGHEGDSGNGGVGGIAGTGGN</sequence>
<feature type="region of interest" description="Disordered" evidence="1">
    <location>
        <begin position="172"/>
        <end position="214"/>
    </location>
</feature>
<evidence type="ECO:0000313" key="3">
    <source>
        <dbReference type="EMBL" id="EMA41529.1"/>
    </source>
</evidence>
<dbReference type="PATRIC" id="fig|1132509.6.peg.403"/>
<evidence type="ECO:0000313" key="4">
    <source>
        <dbReference type="Proteomes" id="UP000011566"/>
    </source>
</evidence>
<feature type="transmembrane region" description="Helical" evidence="2">
    <location>
        <begin position="21"/>
        <end position="39"/>
    </location>
</feature>
<dbReference type="Proteomes" id="UP000011566">
    <property type="component" value="Unassembled WGS sequence"/>
</dbReference>
<dbReference type="PROSITE" id="PS51318">
    <property type="entry name" value="TAT"/>
    <property type="match status" value="1"/>
</dbReference>
<organism evidence="3 4">
    <name type="scientific">Halococcus hamelinensis 100A6</name>
    <dbReference type="NCBI Taxonomy" id="1132509"/>
    <lineage>
        <taxon>Archaea</taxon>
        <taxon>Methanobacteriati</taxon>
        <taxon>Methanobacteriota</taxon>
        <taxon>Stenosarchaea group</taxon>
        <taxon>Halobacteria</taxon>
        <taxon>Halobacteriales</taxon>
        <taxon>Halococcaceae</taxon>
        <taxon>Halococcus</taxon>
    </lineage>
</organism>
<reference evidence="3 4" key="1">
    <citation type="journal article" date="2014" name="PLoS Genet.">
        <title>Phylogenetically driven sequencing of extremely halophilic archaea reveals strategies for static and dynamic osmo-response.</title>
        <authorList>
            <person name="Becker E.A."/>
            <person name="Seitzer P.M."/>
            <person name="Tritt A."/>
            <person name="Larsen D."/>
            <person name="Krusor M."/>
            <person name="Yao A.I."/>
            <person name="Wu D."/>
            <person name="Madern D."/>
            <person name="Eisen J.A."/>
            <person name="Darling A.E."/>
            <person name="Facciotti M.T."/>
        </authorList>
    </citation>
    <scope>NUCLEOTIDE SEQUENCE [LARGE SCALE GENOMIC DNA]</scope>
    <source>
        <strain evidence="3 4">100A6</strain>
    </source>
</reference>
<keyword evidence="2" id="KW-1133">Transmembrane helix</keyword>
<dbReference type="InterPro" id="IPR006311">
    <property type="entry name" value="TAT_signal"/>
</dbReference>
<evidence type="ECO:0000256" key="1">
    <source>
        <dbReference type="SAM" id="MobiDB-lite"/>
    </source>
</evidence>
<name>M0MAA0_9EURY</name>
<gene>
    <name evidence="3" type="ORF">C447_01705</name>
</gene>
<feature type="compositionally biased region" description="Gly residues" evidence="1">
    <location>
        <begin position="200"/>
        <end position="214"/>
    </location>
</feature>